<organism evidence="2 3">
    <name type="scientific">Thalassospira xiamenensis M-5 = DSM 17429</name>
    <dbReference type="NCBI Taxonomy" id="1123366"/>
    <lineage>
        <taxon>Bacteria</taxon>
        <taxon>Pseudomonadati</taxon>
        <taxon>Pseudomonadota</taxon>
        <taxon>Alphaproteobacteria</taxon>
        <taxon>Rhodospirillales</taxon>
        <taxon>Thalassospiraceae</taxon>
        <taxon>Thalassospira</taxon>
    </lineage>
</organism>
<name>A0AB72UJG4_9PROT</name>
<keyword evidence="1" id="KW-0732">Signal</keyword>
<gene>
    <name evidence="2" type="ORF">TH3_21338</name>
</gene>
<keyword evidence="2" id="KW-0614">Plasmid</keyword>
<proteinExistence type="predicted"/>
<evidence type="ECO:0000313" key="3">
    <source>
        <dbReference type="Proteomes" id="UP000007127"/>
    </source>
</evidence>
<feature type="chain" id="PRO_5044493526" evidence="1">
    <location>
        <begin position="22"/>
        <end position="117"/>
    </location>
</feature>
<dbReference type="AlphaFoldDB" id="A0AB72UJG4"/>
<protein>
    <submittedName>
        <fullName evidence="2">Uncharacterized protein</fullName>
    </submittedName>
</protein>
<dbReference type="KEGG" id="txi:TH3_21338"/>
<evidence type="ECO:0000313" key="2">
    <source>
        <dbReference type="EMBL" id="AJD54340.1"/>
    </source>
</evidence>
<sequence length="117" mass="12905">MIRRLAMACLLFSSITSTASADDVFVTEEFKTGSRVSMVYICGVAGEKFALDPSALETLAFFVQRASIPAHKSGQLLNDAVSWWDANIENYDPGLFWENQCATPFENMRGVQNGNSK</sequence>
<evidence type="ECO:0000256" key="1">
    <source>
        <dbReference type="SAM" id="SignalP"/>
    </source>
</evidence>
<accession>A0AB72UJG4</accession>
<dbReference type="EMBL" id="CP004389">
    <property type="protein sequence ID" value="AJD54340.1"/>
    <property type="molecule type" value="Genomic_DNA"/>
</dbReference>
<geneLocation type="plasmid" evidence="3"/>
<dbReference type="RefSeq" id="WP_007091764.1">
    <property type="nucleotide sequence ID" value="NZ_FTON01000008.1"/>
</dbReference>
<dbReference type="Proteomes" id="UP000007127">
    <property type="component" value="Plasmid"/>
</dbReference>
<feature type="signal peptide" evidence="1">
    <location>
        <begin position="1"/>
        <end position="21"/>
    </location>
</feature>
<reference evidence="2 3" key="1">
    <citation type="journal article" date="2012" name="J. Bacteriol.">
        <title>Genome sequence of Thalassospira xiamenensis type strain M-5.</title>
        <authorList>
            <person name="Lai Q."/>
            <person name="Shao Z."/>
        </authorList>
    </citation>
    <scope>NUCLEOTIDE SEQUENCE [LARGE SCALE GENOMIC DNA]</scope>
    <source>
        <strain evidence="2 3">M-5</strain>
    </source>
</reference>